<evidence type="ECO:0000313" key="4">
    <source>
        <dbReference type="Proteomes" id="UP001420932"/>
    </source>
</evidence>
<feature type="repeat" description="PPR" evidence="2">
    <location>
        <begin position="377"/>
        <end position="411"/>
    </location>
</feature>
<reference evidence="3 4" key="1">
    <citation type="submission" date="2024-01" db="EMBL/GenBank/DDBJ databases">
        <title>Genome assemblies of Stephania.</title>
        <authorList>
            <person name="Yang L."/>
        </authorList>
    </citation>
    <scope>NUCLEOTIDE SEQUENCE [LARGE SCALE GENOMIC DNA]</scope>
    <source>
        <strain evidence="3">YNDBR</strain>
        <tissue evidence="3">Leaf</tissue>
    </source>
</reference>
<comment type="caution">
    <text evidence="3">The sequence shown here is derived from an EMBL/GenBank/DDBJ whole genome shotgun (WGS) entry which is preliminary data.</text>
</comment>
<dbReference type="AlphaFoldDB" id="A0AAP0HVV4"/>
<feature type="repeat" description="PPR" evidence="2">
    <location>
        <begin position="307"/>
        <end position="341"/>
    </location>
</feature>
<accession>A0AAP0HVV4</accession>
<feature type="repeat" description="PPR" evidence="2">
    <location>
        <begin position="482"/>
        <end position="516"/>
    </location>
</feature>
<dbReference type="PANTHER" id="PTHR47932">
    <property type="entry name" value="ATPASE EXPRESSION PROTEIN 3"/>
    <property type="match status" value="1"/>
</dbReference>
<evidence type="ECO:0000256" key="2">
    <source>
        <dbReference type="PROSITE-ProRule" id="PRU00708"/>
    </source>
</evidence>
<feature type="repeat" description="PPR" evidence="2">
    <location>
        <begin position="237"/>
        <end position="271"/>
    </location>
</feature>
<evidence type="ECO:0000313" key="3">
    <source>
        <dbReference type="EMBL" id="KAK9099507.1"/>
    </source>
</evidence>
<dbReference type="GO" id="GO:0003729">
    <property type="term" value="F:mRNA binding"/>
    <property type="evidence" value="ECO:0007669"/>
    <property type="project" value="TreeGrafter"/>
</dbReference>
<feature type="repeat" description="PPR" evidence="2">
    <location>
        <begin position="342"/>
        <end position="376"/>
    </location>
</feature>
<dbReference type="PANTHER" id="PTHR47932:SF2">
    <property type="entry name" value="OS10G0484300 PROTEIN"/>
    <property type="match status" value="1"/>
</dbReference>
<dbReference type="SUPFAM" id="SSF48452">
    <property type="entry name" value="TPR-like"/>
    <property type="match status" value="1"/>
</dbReference>
<evidence type="ECO:0008006" key="5">
    <source>
        <dbReference type="Google" id="ProtNLM"/>
    </source>
</evidence>
<feature type="repeat" description="PPR" evidence="2">
    <location>
        <begin position="202"/>
        <end position="236"/>
    </location>
</feature>
<dbReference type="Pfam" id="PF13041">
    <property type="entry name" value="PPR_2"/>
    <property type="match status" value="4"/>
</dbReference>
<dbReference type="NCBIfam" id="TIGR00756">
    <property type="entry name" value="PPR"/>
    <property type="match status" value="8"/>
</dbReference>
<gene>
    <name evidence="3" type="ORF">Syun_026552</name>
</gene>
<dbReference type="Pfam" id="PF01535">
    <property type="entry name" value="PPR"/>
    <property type="match status" value="2"/>
</dbReference>
<name>A0AAP0HVV4_9MAGN</name>
<evidence type="ECO:0000256" key="1">
    <source>
        <dbReference type="ARBA" id="ARBA00022737"/>
    </source>
</evidence>
<dbReference type="Proteomes" id="UP001420932">
    <property type="component" value="Unassembled WGS sequence"/>
</dbReference>
<keyword evidence="4" id="KW-1185">Reference proteome</keyword>
<dbReference type="Gene3D" id="1.25.40.10">
    <property type="entry name" value="Tetratricopeptide repeat domain"/>
    <property type="match status" value="3"/>
</dbReference>
<dbReference type="InterPro" id="IPR011990">
    <property type="entry name" value="TPR-like_helical_dom_sf"/>
</dbReference>
<protein>
    <recommendedName>
        <fullName evidence="5">Pentatricopeptide repeat-containing protein</fullName>
    </recommendedName>
</protein>
<proteinExistence type="predicted"/>
<feature type="repeat" description="PPR" evidence="2">
    <location>
        <begin position="272"/>
        <end position="306"/>
    </location>
</feature>
<dbReference type="InterPro" id="IPR002885">
    <property type="entry name" value="PPR_rpt"/>
</dbReference>
<organism evidence="3 4">
    <name type="scientific">Stephania yunnanensis</name>
    <dbReference type="NCBI Taxonomy" id="152371"/>
    <lineage>
        <taxon>Eukaryota</taxon>
        <taxon>Viridiplantae</taxon>
        <taxon>Streptophyta</taxon>
        <taxon>Embryophyta</taxon>
        <taxon>Tracheophyta</taxon>
        <taxon>Spermatophyta</taxon>
        <taxon>Magnoliopsida</taxon>
        <taxon>Ranunculales</taxon>
        <taxon>Menispermaceae</taxon>
        <taxon>Menispermoideae</taxon>
        <taxon>Cissampelideae</taxon>
        <taxon>Stephania</taxon>
    </lineage>
</organism>
<dbReference type="EMBL" id="JBBNAF010000011">
    <property type="protein sequence ID" value="KAK9099507.1"/>
    <property type="molecule type" value="Genomic_DNA"/>
</dbReference>
<dbReference type="PROSITE" id="PS51375">
    <property type="entry name" value="PPR"/>
    <property type="match status" value="7"/>
</dbReference>
<keyword evidence="1" id="KW-0677">Repeat</keyword>
<sequence length="645" mass="72835">MHRPSLNTAKKTIFRHQNPFLDLPFLTNNLLNQIHRYPFVFSFKFSSIQSPYSPPSSSLQIIDTSDAKPLSSPLSTFLPYTHNPNNLVDLICLNLKLNDGNAVSLREEVQWVLPQLGTHEISRVLCRCQSSPLSALNFFNWVKFDLGLRPSVQNYCIIVHILVWSQEFSQSMKFLVELANGECPSLVVFKNLVSCTEDCNWNPIVFDILVKAYVKVGNVEEGLKAFKEIVKIGLLPSVSASNAVLNGLLKSNRVDECWEMYNEMGRVGIPSNGFTFNILTHVLCRDGDVGKVNEFLEKMEEEGFDPDVVTYNTLINSYCKKCRLDDAFYLYRIMYRRGVPPDLVTYTALMKGLCKENKVKEAHQLFHQMIHRGLDPDTVAYNSLISGYCKEGKMQKARLLFNEMVSSGLMPDDITCRLLIQGYRMEGRLLSSLNLIAQLQRLGVLIPSDIYNYLVFALCQDNRPNAANSLFQRMVADGGEGNLETYNCLIVSYCKFDSINEALALKDEMAREGLKPDLLTYRALISCLCRLSVRKAELLTKEMVEAGPRDLLNCFVIGALFEGHAGRRNLIQKNDLFSNSFKEYGARCTKTVNALAELDCSSINYANLHLLEKKLLPVGISPTRLFYHSLISKLSGYVSGQPVFA</sequence>